<evidence type="ECO:0000256" key="3">
    <source>
        <dbReference type="ARBA" id="ARBA00023015"/>
    </source>
</evidence>
<dbReference type="Pfam" id="PF00847">
    <property type="entry name" value="AP2"/>
    <property type="match status" value="1"/>
</dbReference>
<proteinExistence type="predicted"/>
<evidence type="ECO:0000256" key="4">
    <source>
        <dbReference type="ARBA" id="ARBA00023125"/>
    </source>
</evidence>
<dbReference type="InterPro" id="IPR016177">
    <property type="entry name" value="DNA-bd_dom_sf"/>
</dbReference>
<dbReference type="GO" id="GO:0005634">
    <property type="term" value="C:nucleus"/>
    <property type="evidence" value="ECO:0007669"/>
    <property type="project" value="UniProtKB-SubCell"/>
</dbReference>
<dbReference type="GO" id="GO:0003700">
    <property type="term" value="F:DNA-binding transcription factor activity"/>
    <property type="evidence" value="ECO:0007669"/>
    <property type="project" value="InterPro"/>
</dbReference>
<keyword evidence="2" id="KW-0611">Plant defense</keyword>
<dbReference type="CDD" id="cd00018">
    <property type="entry name" value="AP2"/>
    <property type="match status" value="1"/>
</dbReference>
<dbReference type="PRINTS" id="PR00367">
    <property type="entry name" value="ETHRSPELEMNT"/>
</dbReference>
<dbReference type="PROSITE" id="PS51032">
    <property type="entry name" value="AP2_ERF"/>
    <property type="match status" value="1"/>
</dbReference>
<evidence type="ECO:0000256" key="2">
    <source>
        <dbReference type="ARBA" id="ARBA00022821"/>
    </source>
</evidence>
<dbReference type="AlphaFoldDB" id="A0A2Z7D4J2"/>
<dbReference type="InterPro" id="IPR044808">
    <property type="entry name" value="ERF_plant"/>
</dbReference>
<dbReference type="InterPro" id="IPR036955">
    <property type="entry name" value="AP2/ERF_dom_sf"/>
</dbReference>
<dbReference type="Gene3D" id="3.30.730.10">
    <property type="entry name" value="AP2/ERF domain"/>
    <property type="match status" value="1"/>
</dbReference>
<dbReference type="PANTHER" id="PTHR31190">
    <property type="entry name" value="DNA-BINDING DOMAIN"/>
    <property type="match status" value="1"/>
</dbReference>
<name>A0A2Z7D4J2_9LAMI</name>
<dbReference type="SMART" id="SM00380">
    <property type="entry name" value="AP2"/>
    <property type="match status" value="1"/>
</dbReference>
<keyword evidence="4" id="KW-0238">DNA-binding</keyword>
<sequence length="159" mass="17646">MATSDSSSTLDLIRQHLLGDFTSDLNPIDFTSSVPDSSSDLSQPDFLIAPYPKRPSDLSAMAAKAVPETTPVRPDAVAAVGRRYRGVRRRPWGKYAAEIRDPNRNGRRVWLGTYYNEIDAARAYDCAAFRMRGNRAILNFPMEAGTSGPPENTVRKGRR</sequence>
<accession>A0A2Z7D4J2</accession>
<keyword evidence="5" id="KW-0804">Transcription</keyword>
<evidence type="ECO:0000256" key="1">
    <source>
        <dbReference type="ARBA" id="ARBA00004123"/>
    </source>
</evidence>
<dbReference type="Proteomes" id="UP000250235">
    <property type="component" value="Unassembled WGS sequence"/>
</dbReference>
<dbReference type="EMBL" id="KQ991562">
    <property type="protein sequence ID" value="KZV51914.1"/>
    <property type="molecule type" value="Genomic_DNA"/>
</dbReference>
<evidence type="ECO:0000313" key="8">
    <source>
        <dbReference type="EMBL" id="KZV51914.1"/>
    </source>
</evidence>
<dbReference type="FunFam" id="3.30.730.10:FF:000001">
    <property type="entry name" value="Ethylene-responsive transcription factor 2"/>
    <property type="match status" value="1"/>
</dbReference>
<reference evidence="8 9" key="1">
    <citation type="journal article" date="2015" name="Proc. Natl. Acad. Sci. U.S.A.">
        <title>The resurrection genome of Boea hygrometrica: A blueprint for survival of dehydration.</title>
        <authorList>
            <person name="Xiao L."/>
            <person name="Yang G."/>
            <person name="Zhang L."/>
            <person name="Yang X."/>
            <person name="Zhao S."/>
            <person name="Ji Z."/>
            <person name="Zhou Q."/>
            <person name="Hu M."/>
            <person name="Wang Y."/>
            <person name="Chen M."/>
            <person name="Xu Y."/>
            <person name="Jin H."/>
            <person name="Xiao X."/>
            <person name="Hu G."/>
            <person name="Bao F."/>
            <person name="Hu Y."/>
            <person name="Wan P."/>
            <person name="Li L."/>
            <person name="Deng X."/>
            <person name="Kuang T."/>
            <person name="Xiang C."/>
            <person name="Zhu J.K."/>
            <person name="Oliver M.J."/>
            <person name="He Y."/>
        </authorList>
    </citation>
    <scope>NUCLEOTIDE SEQUENCE [LARGE SCALE GENOMIC DNA]</scope>
    <source>
        <strain evidence="9">cv. XS01</strain>
    </source>
</reference>
<evidence type="ECO:0000256" key="6">
    <source>
        <dbReference type="ARBA" id="ARBA00023242"/>
    </source>
</evidence>
<gene>
    <name evidence="8" type="ORF">F511_09178</name>
</gene>
<protein>
    <submittedName>
        <fullName evidence="8">DNA binding protein</fullName>
    </submittedName>
</protein>
<feature type="domain" description="AP2/ERF" evidence="7">
    <location>
        <begin position="83"/>
        <end position="141"/>
    </location>
</feature>
<dbReference type="GO" id="GO:0009873">
    <property type="term" value="P:ethylene-activated signaling pathway"/>
    <property type="evidence" value="ECO:0007669"/>
    <property type="project" value="InterPro"/>
</dbReference>
<evidence type="ECO:0000256" key="5">
    <source>
        <dbReference type="ARBA" id="ARBA00023163"/>
    </source>
</evidence>
<dbReference type="SUPFAM" id="SSF54171">
    <property type="entry name" value="DNA-binding domain"/>
    <property type="match status" value="1"/>
</dbReference>
<dbReference type="InterPro" id="IPR001471">
    <property type="entry name" value="AP2/ERF_dom"/>
</dbReference>
<dbReference type="PANTHER" id="PTHR31190:SF287">
    <property type="entry name" value="DEVELOPMENT RELATED ERF PROTEIN"/>
    <property type="match status" value="1"/>
</dbReference>
<evidence type="ECO:0000313" key="9">
    <source>
        <dbReference type="Proteomes" id="UP000250235"/>
    </source>
</evidence>
<organism evidence="8 9">
    <name type="scientific">Dorcoceras hygrometricum</name>
    <dbReference type="NCBI Taxonomy" id="472368"/>
    <lineage>
        <taxon>Eukaryota</taxon>
        <taxon>Viridiplantae</taxon>
        <taxon>Streptophyta</taxon>
        <taxon>Embryophyta</taxon>
        <taxon>Tracheophyta</taxon>
        <taxon>Spermatophyta</taxon>
        <taxon>Magnoliopsida</taxon>
        <taxon>eudicotyledons</taxon>
        <taxon>Gunneridae</taxon>
        <taxon>Pentapetalae</taxon>
        <taxon>asterids</taxon>
        <taxon>lamiids</taxon>
        <taxon>Lamiales</taxon>
        <taxon>Gesneriaceae</taxon>
        <taxon>Didymocarpoideae</taxon>
        <taxon>Trichosporeae</taxon>
        <taxon>Loxocarpinae</taxon>
        <taxon>Dorcoceras</taxon>
    </lineage>
</organism>
<dbReference type="GO" id="GO:0006952">
    <property type="term" value="P:defense response"/>
    <property type="evidence" value="ECO:0007669"/>
    <property type="project" value="UniProtKB-KW"/>
</dbReference>
<keyword evidence="6" id="KW-0539">Nucleus</keyword>
<dbReference type="GO" id="GO:0003677">
    <property type="term" value="F:DNA binding"/>
    <property type="evidence" value="ECO:0007669"/>
    <property type="project" value="UniProtKB-KW"/>
</dbReference>
<comment type="subcellular location">
    <subcellularLocation>
        <location evidence="1">Nucleus</location>
    </subcellularLocation>
</comment>
<keyword evidence="3" id="KW-0805">Transcription regulation</keyword>
<dbReference type="OrthoDB" id="674504at2759"/>
<keyword evidence="9" id="KW-1185">Reference proteome</keyword>
<evidence type="ECO:0000259" key="7">
    <source>
        <dbReference type="PROSITE" id="PS51032"/>
    </source>
</evidence>